<gene>
    <name evidence="3" type="ORF">H8696_00340</name>
</gene>
<name>A0A926D3M7_9FIRM</name>
<keyword evidence="1" id="KW-0472">Membrane</keyword>
<accession>A0A926D3M7</accession>
<comment type="caution">
    <text evidence="3">The sequence shown here is derived from an EMBL/GenBank/DDBJ whole genome shotgun (WGS) entry which is preliminary data.</text>
</comment>
<evidence type="ECO:0000259" key="2">
    <source>
        <dbReference type="Pfam" id="PF00149"/>
    </source>
</evidence>
<feature type="domain" description="Calcineurin-like phosphoesterase" evidence="2">
    <location>
        <begin position="12"/>
        <end position="199"/>
    </location>
</feature>
<dbReference type="SUPFAM" id="SSF56300">
    <property type="entry name" value="Metallo-dependent phosphatases"/>
    <property type="match status" value="1"/>
</dbReference>
<organism evidence="3 4">
    <name type="scientific">Gehongia tenuis</name>
    <dbReference type="NCBI Taxonomy" id="2763655"/>
    <lineage>
        <taxon>Bacteria</taxon>
        <taxon>Bacillati</taxon>
        <taxon>Bacillota</taxon>
        <taxon>Clostridia</taxon>
        <taxon>Christensenellales</taxon>
        <taxon>Christensenellaceae</taxon>
        <taxon>Gehongia</taxon>
    </lineage>
</organism>
<keyword evidence="1" id="KW-1133">Transmembrane helix</keyword>
<proteinExistence type="predicted"/>
<evidence type="ECO:0000313" key="3">
    <source>
        <dbReference type="EMBL" id="MBC8530294.1"/>
    </source>
</evidence>
<dbReference type="Gene3D" id="3.60.21.10">
    <property type="match status" value="1"/>
</dbReference>
<dbReference type="InterPro" id="IPR004843">
    <property type="entry name" value="Calcineurin-like_PHP"/>
</dbReference>
<evidence type="ECO:0000256" key="1">
    <source>
        <dbReference type="SAM" id="Phobius"/>
    </source>
</evidence>
<feature type="transmembrane region" description="Helical" evidence="1">
    <location>
        <begin position="341"/>
        <end position="361"/>
    </location>
</feature>
<dbReference type="RefSeq" id="WP_249314186.1">
    <property type="nucleotide sequence ID" value="NZ_JACRSR010000001.1"/>
</dbReference>
<dbReference type="Pfam" id="PF00149">
    <property type="entry name" value="Metallophos"/>
    <property type="match status" value="1"/>
</dbReference>
<protein>
    <submittedName>
        <fullName evidence="3">Metallophosphoesterase family protein</fullName>
    </submittedName>
</protein>
<dbReference type="GO" id="GO:0016788">
    <property type="term" value="F:hydrolase activity, acting on ester bonds"/>
    <property type="evidence" value="ECO:0007669"/>
    <property type="project" value="TreeGrafter"/>
</dbReference>
<dbReference type="PANTHER" id="PTHR32440">
    <property type="entry name" value="PHOSPHATASE DCR2-RELATED-RELATED"/>
    <property type="match status" value="1"/>
</dbReference>
<sequence>MSDALRFTGGRFRVMQIADTQENVRVSRDTVRLIDSALERERPDLVVFTGDQIKGYNPFFRGRRRKEKISRTLNEILRPLVEREIPFAVTFGNHDRQVGLSGAEQMLLYEAFPGCLARAGEVLEPGTQALPVLGRDGEPALLIYLIDSGGGMKGGGYEAVPQKTLDWYREVRDRYQLPGLVFQHIPIPEYYHLLQRVKRKKSGAVEAYRTHRHEFYRLDPAKVRPGGFMGEAPSVPDVNSGEGAALTEKGEILGLYCGHDHKNSFVGSWKGMDLGYAQSAGFNEYGPGVERAVRLFEIRETGGYETWTTSYQEVVGRRPSRPLKDFVLTNMPATREAGCRFIARSALAFLAVLAAAGVIWLV</sequence>
<keyword evidence="4" id="KW-1185">Reference proteome</keyword>
<keyword evidence="1" id="KW-0812">Transmembrane</keyword>
<dbReference type="InterPro" id="IPR029052">
    <property type="entry name" value="Metallo-depent_PP-like"/>
</dbReference>
<dbReference type="Proteomes" id="UP000623172">
    <property type="component" value="Unassembled WGS sequence"/>
</dbReference>
<reference evidence="3" key="1">
    <citation type="submission" date="2020-08" db="EMBL/GenBank/DDBJ databases">
        <title>Genome public.</title>
        <authorList>
            <person name="Liu C."/>
            <person name="Sun Q."/>
        </authorList>
    </citation>
    <scope>NUCLEOTIDE SEQUENCE</scope>
    <source>
        <strain evidence="3">NSJ-53</strain>
    </source>
</reference>
<dbReference type="AlphaFoldDB" id="A0A926D3M7"/>
<evidence type="ECO:0000313" key="4">
    <source>
        <dbReference type="Proteomes" id="UP000623172"/>
    </source>
</evidence>
<dbReference type="GO" id="GO:0005737">
    <property type="term" value="C:cytoplasm"/>
    <property type="evidence" value="ECO:0007669"/>
    <property type="project" value="TreeGrafter"/>
</dbReference>
<dbReference type="CDD" id="cd07383">
    <property type="entry name" value="MPP_Dcr2"/>
    <property type="match status" value="1"/>
</dbReference>
<dbReference type="EMBL" id="JACRSR010000001">
    <property type="protein sequence ID" value="MBC8530294.1"/>
    <property type="molecule type" value="Genomic_DNA"/>
</dbReference>